<protein>
    <recommendedName>
        <fullName evidence="5">HTH tetR-type domain-containing protein</fullName>
    </recommendedName>
</protein>
<dbReference type="InterPro" id="IPR001647">
    <property type="entry name" value="HTH_TetR"/>
</dbReference>
<dbReference type="SUPFAM" id="SSF46689">
    <property type="entry name" value="Homeodomain-like"/>
    <property type="match status" value="1"/>
</dbReference>
<dbReference type="EMBL" id="ATIB01000081">
    <property type="protein sequence ID" value="EQA98446.1"/>
    <property type="molecule type" value="Genomic_DNA"/>
</dbReference>
<dbReference type="InterPro" id="IPR009057">
    <property type="entry name" value="Homeodomain-like_sf"/>
</dbReference>
<reference evidence="6 7" key="1">
    <citation type="journal article" date="2013" name="Genome Announc.">
        <title>Draft Genome Sequence of a Hexachlorocyclohexane-Degrading Bacterium, Sphingobium baderi Strain LL03T.</title>
        <authorList>
            <person name="Kaur J."/>
            <person name="Verma H."/>
            <person name="Tripathi C."/>
            <person name="Khurana J.P."/>
            <person name="Lal R."/>
        </authorList>
    </citation>
    <scope>NUCLEOTIDE SEQUENCE [LARGE SCALE GENOMIC DNA]</scope>
    <source>
        <strain evidence="6 7">LL03</strain>
    </source>
</reference>
<dbReference type="InterPro" id="IPR011075">
    <property type="entry name" value="TetR_C"/>
</dbReference>
<dbReference type="PROSITE" id="PS50977">
    <property type="entry name" value="HTH_TETR_2"/>
    <property type="match status" value="1"/>
</dbReference>
<dbReference type="AlphaFoldDB" id="T0GCP6"/>
<sequence length="233" mass="25606">MNIDLASEVVFFAALQRGGGVKRINKQGQALGRKGEESRRRLLDATLSLIAVESVHKLSASKIARAAGMASQSFYLYFKDIDEVLLILAQEAAEELAEVAAVLRDAAPGTPPEILSRTFIESYTAYWERHRPILNARNYIADSGNIDFLKVRHEATMPIIHAIADRIKAAQPGGRLTKASAQSRAVIIYVSMERMAARSRAVQYNVEDAGNEDLLRAEVDILALLFTPVADRG</sequence>
<dbReference type="GO" id="GO:0000976">
    <property type="term" value="F:transcription cis-regulatory region binding"/>
    <property type="evidence" value="ECO:0007669"/>
    <property type="project" value="TreeGrafter"/>
</dbReference>
<dbReference type="Gene3D" id="1.10.10.60">
    <property type="entry name" value="Homeodomain-like"/>
    <property type="match status" value="1"/>
</dbReference>
<dbReference type="eggNOG" id="COG1309">
    <property type="taxonomic scope" value="Bacteria"/>
</dbReference>
<evidence type="ECO:0000259" key="5">
    <source>
        <dbReference type="PROSITE" id="PS50977"/>
    </source>
</evidence>
<comment type="caution">
    <text evidence="6">The sequence shown here is derived from an EMBL/GenBank/DDBJ whole genome shotgun (WGS) entry which is preliminary data.</text>
</comment>
<keyword evidence="2 4" id="KW-0238">DNA-binding</keyword>
<proteinExistence type="predicted"/>
<dbReference type="Pfam" id="PF19352">
    <property type="entry name" value="TetR_C_38"/>
    <property type="match status" value="1"/>
</dbReference>
<feature type="domain" description="HTH tetR-type" evidence="5">
    <location>
        <begin position="36"/>
        <end position="96"/>
    </location>
</feature>
<dbReference type="PANTHER" id="PTHR30055">
    <property type="entry name" value="HTH-TYPE TRANSCRIPTIONAL REGULATOR RUTR"/>
    <property type="match status" value="1"/>
</dbReference>
<keyword evidence="7" id="KW-1185">Reference proteome</keyword>
<dbReference type="Gene3D" id="1.10.357.10">
    <property type="entry name" value="Tetracycline Repressor, domain 2"/>
    <property type="match status" value="1"/>
</dbReference>
<evidence type="ECO:0000313" key="7">
    <source>
        <dbReference type="Proteomes" id="UP000015524"/>
    </source>
</evidence>
<dbReference type="GO" id="GO:0003700">
    <property type="term" value="F:DNA-binding transcription factor activity"/>
    <property type="evidence" value="ECO:0007669"/>
    <property type="project" value="TreeGrafter"/>
</dbReference>
<dbReference type="PATRIC" id="fig|1114964.3.peg.3398"/>
<evidence type="ECO:0000313" key="6">
    <source>
        <dbReference type="EMBL" id="EQA98446.1"/>
    </source>
</evidence>
<organism evidence="6 7">
    <name type="scientific">Sphingobium baderi LL03</name>
    <dbReference type="NCBI Taxonomy" id="1114964"/>
    <lineage>
        <taxon>Bacteria</taxon>
        <taxon>Pseudomonadati</taxon>
        <taxon>Pseudomonadota</taxon>
        <taxon>Alphaproteobacteria</taxon>
        <taxon>Sphingomonadales</taxon>
        <taxon>Sphingomonadaceae</taxon>
        <taxon>Sphingobium</taxon>
    </lineage>
</organism>
<evidence type="ECO:0000256" key="2">
    <source>
        <dbReference type="ARBA" id="ARBA00023125"/>
    </source>
</evidence>
<name>T0GCP6_9SPHN</name>
<evidence type="ECO:0000256" key="1">
    <source>
        <dbReference type="ARBA" id="ARBA00023015"/>
    </source>
</evidence>
<keyword evidence="1" id="KW-0805">Transcription regulation</keyword>
<evidence type="ECO:0000256" key="4">
    <source>
        <dbReference type="PROSITE-ProRule" id="PRU00335"/>
    </source>
</evidence>
<keyword evidence="3" id="KW-0804">Transcription</keyword>
<dbReference type="PANTHER" id="PTHR30055:SF234">
    <property type="entry name" value="HTH-TYPE TRANSCRIPTIONAL REGULATOR BETI"/>
    <property type="match status" value="1"/>
</dbReference>
<evidence type="ECO:0000256" key="3">
    <source>
        <dbReference type="ARBA" id="ARBA00023163"/>
    </source>
</evidence>
<feature type="DNA-binding region" description="H-T-H motif" evidence="4">
    <location>
        <begin position="59"/>
        <end position="78"/>
    </location>
</feature>
<gene>
    <name evidence="6" type="ORF">L485_17340</name>
</gene>
<accession>T0GCP6</accession>
<dbReference type="Pfam" id="PF00440">
    <property type="entry name" value="TetR_N"/>
    <property type="match status" value="1"/>
</dbReference>
<dbReference type="InterPro" id="IPR050109">
    <property type="entry name" value="HTH-type_TetR-like_transc_reg"/>
</dbReference>
<dbReference type="OrthoDB" id="7499254at2"/>
<dbReference type="Proteomes" id="UP000015524">
    <property type="component" value="Unassembled WGS sequence"/>
</dbReference>